<evidence type="ECO:0000256" key="4">
    <source>
        <dbReference type="SAM" id="MobiDB-lite"/>
    </source>
</evidence>
<dbReference type="PANTHER" id="PTHR13516">
    <property type="entry name" value="RIBONUCLEASE P SUBUNIT P25"/>
    <property type="match status" value="1"/>
</dbReference>
<reference evidence="6 7" key="1">
    <citation type="submission" date="2020-08" db="EMBL/GenBank/DDBJ databases">
        <title>Plant Genome Project.</title>
        <authorList>
            <person name="Zhang R.-G."/>
        </authorList>
    </citation>
    <scope>NUCLEOTIDE SEQUENCE [LARGE SCALE GENOMIC DNA]</scope>
    <source>
        <tissue evidence="6">Rhizome</tissue>
    </source>
</reference>
<dbReference type="GO" id="GO:0003723">
    <property type="term" value="F:RNA binding"/>
    <property type="evidence" value="ECO:0007669"/>
    <property type="project" value="TreeGrafter"/>
</dbReference>
<protein>
    <recommendedName>
        <fullName evidence="5">DNA/RNA-binding protein Alba-like domain-containing protein</fullName>
    </recommendedName>
</protein>
<comment type="caution">
    <text evidence="6">The sequence shown here is derived from an EMBL/GenBank/DDBJ whole genome shotgun (WGS) entry which is preliminary data.</text>
</comment>
<keyword evidence="3" id="KW-0539">Nucleus</keyword>
<feature type="compositionally biased region" description="Low complexity" evidence="4">
    <location>
        <begin position="139"/>
        <end position="164"/>
    </location>
</feature>
<keyword evidence="7" id="KW-1185">Reference proteome</keyword>
<evidence type="ECO:0000256" key="1">
    <source>
        <dbReference type="ARBA" id="ARBA00004123"/>
    </source>
</evidence>
<proteinExistence type="inferred from homology"/>
<dbReference type="Pfam" id="PF01918">
    <property type="entry name" value="Alba"/>
    <property type="match status" value="1"/>
</dbReference>
<accession>A0A8J5LSN0</accession>
<gene>
    <name evidence="6" type="ORF">ZIOFF_011277</name>
</gene>
<dbReference type="SUPFAM" id="SSF82704">
    <property type="entry name" value="AlbA-like"/>
    <property type="match status" value="1"/>
</dbReference>
<dbReference type="EMBL" id="JACMSC010000003">
    <property type="protein sequence ID" value="KAG6529083.1"/>
    <property type="molecule type" value="Genomic_DNA"/>
</dbReference>
<evidence type="ECO:0000313" key="7">
    <source>
        <dbReference type="Proteomes" id="UP000734854"/>
    </source>
</evidence>
<comment type="similarity">
    <text evidence="2">Belongs to the histone-like Alba family.</text>
</comment>
<name>A0A8J5LSN0_ZINOF</name>
<dbReference type="InterPro" id="IPR036882">
    <property type="entry name" value="Alba-like_dom_sf"/>
</dbReference>
<dbReference type="PANTHER" id="PTHR13516:SF3">
    <property type="entry name" value="ALBA DNA_RNA-BINDING PROTEIN"/>
    <property type="match status" value="1"/>
</dbReference>
<sequence>MDRYQKVEKPRPESAAISENEIRITSQGLIRNYVNYASSLLQERNLKVIVLKAMGMAISKAVAATEIIKKWNPHLHQDVSISSVSITDVWEPIEEGLVPLETKRLVSVISITLSIIEPKKKTPGYQAPAQVEQPKRQQKSQQLQQPQQQQQQHRQTLGQLNQDSYGRERSRGSVRGRGWARGGYGGYNNDQGGYYGYRNNQGGYNGGGYNGGGYNGFSYNQVIHAIMNSICTSICLFRWIVFTTKMVDGTQTGAEVVGQVEVGIPVVQVQSMEEDLEVDQVVVEGVAMSMAAAEVMFVGEDG</sequence>
<feature type="region of interest" description="Disordered" evidence="4">
    <location>
        <begin position="123"/>
        <end position="182"/>
    </location>
</feature>
<feature type="domain" description="DNA/RNA-binding protein Alba-like" evidence="5">
    <location>
        <begin position="20"/>
        <end position="77"/>
    </location>
</feature>
<dbReference type="GO" id="GO:0005634">
    <property type="term" value="C:nucleus"/>
    <property type="evidence" value="ECO:0007669"/>
    <property type="project" value="UniProtKB-SubCell"/>
</dbReference>
<organism evidence="6 7">
    <name type="scientific">Zingiber officinale</name>
    <name type="common">Ginger</name>
    <name type="synonym">Amomum zingiber</name>
    <dbReference type="NCBI Taxonomy" id="94328"/>
    <lineage>
        <taxon>Eukaryota</taxon>
        <taxon>Viridiplantae</taxon>
        <taxon>Streptophyta</taxon>
        <taxon>Embryophyta</taxon>
        <taxon>Tracheophyta</taxon>
        <taxon>Spermatophyta</taxon>
        <taxon>Magnoliopsida</taxon>
        <taxon>Liliopsida</taxon>
        <taxon>Zingiberales</taxon>
        <taxon>Zingiberaceae</taxon>
        <taxon>Zingiber</taxon>
    </lineage>
</organism>
<dbReference type="Proteomes" id="UP000734854">
    <property type="component" value="Unassembled WGS sequence"/>
</dbReference>
<evidence type="ECO:0000259" key="5">
    <source>
        <dbReference type="Pfam" id="PF01918"/>
    </source>
</evidence>
<comment type="subcellular location">
    <subcellularLocation>
        <location evidence="1">Nucleus</location>
    </subcellularLocation>
</comment>
<dbReference type="AlphaFoldDB" id="A0A8J5LSN0"/>
<dbReference type="InterPro" id="IPR051958">
    <property type="entry name" value="Alba-like_NAB"/>
</dbReference>
<evidence type="ECO:0000256" key="3">
    <source>
        <dbReference type="ARBA" id="ARBA00023242"/>
    </source>
</evidence>
<dbReference type="Gene3D" id="3.30.110.20">
    <property type="entry name" value="Alba-like domain"/>
    <property type="match status" value="1"/>
</dbReference>
<evidence type="ECO:0000256" key="2">
    <source>
        <dbReference type="ARBA" id="ARBA00008018"/>
    </source>
</evidence>
<evidence type="ECO:0000313" key="6">
    <source>
        <dbReference type="EMBL" id="KAG6529083.1"/>
    </source>
</evidence>
<dbReference type="InterPro" id="IPR002775">
    <property type="entry name" value="DNA/RNA-bd_Alba-like"/>
</dbReference>